<comment type="subcellular location">
    <subcellularLocation>
        <location evidence="1 10">Cell inner membrane</location>
        <topology evidence="1 10">Single-pass membrane protein</topology>
        <orientation evidence="1 10">Periplasmic side</orientation>
    </subcellularLocation>
</comment>
<dbReference type="Proteomes" id="UP000183805">
    <property type="component" value="Unassembled WGS sequence"/>
</dbReference>
<evidence type="ECO:0000256" key="11">
    <source>
        <dbReference type="SAM" id="SignalP"/>
    </source>
</evidence>
<dbReference type="SUPFAM" id="SSF74653">
    <property type="entry name" value="TolA/TonB C-terminal domain"/>
    <property type="match status" value="1"/>
</dbReference>
<dbReference type="InterPro" id="IPR003538">
    <property type="entry name" value="TonB"/>
</dbReference>
<comment type="function">
    <text evidence="10">Interacts with outer membrane receptor proteins that carry out high-affinity binding and energy dependent uptake into the periplasmic space of specific substrates. It could act to transduce energy from the cytoplasmic membrane to specific energy-requiring processes in the outer membrane, resulting in the release into the periplasm of ligands bound by these outer membrane proteins.</text>
</comment>
<keyword evidence="3 10" id="KW-0813">Transport</keyword>
<dbReference type="NCBIfam" id="TIGR01352">
    <property type="entry name" value="tonB_Cterm"/>
    <property type="match status" value="1"/>
</dbReference>
<keyword evidence="10" id="KW-0735">Signal-anchor</keyword>
<proteinExistence type="inferred from homology"/>
<protein>
    <recommendedName>
        <fullName evidence="10">Protein TonB</fullName>
    </recommendedName>
</protein>
<keyword evidence="14" id="KW-1185">Reference proteome</keyword>
<evidence type="ECO:0000256" key="6">
    <source>
        <dbReference type="ARBA" id="ARBA00022692"/>
    </source>
</evidence>
<evidence type="ECO:0000256" key="5">
    <source>
        <dbReference type="ARBA" id="ARBA00022519"/>
    </source>
</evidence>
<dbReference type="RefSeq" id="WP_074989456.1">
    <property type="nucleotide sequence ID" value="NZ_FPAZ01000013.1"/>
</dbReference>
<organism evidence="13 14">
    <name type="scientific">Pseudoalteromonas lipolytica</name>
    <dbReference type="NCBI Taxonomy" id="570156"/>
    <lineage>
        <taxon>Bacteria</taxon>
        <taxon>Pseudomonadati</taxon>
        <taxon>Pseudomonadota</taxon>
        <taxon>Gammaproteobacteria</taxon>
        <taxon>Alteromonadales</taxon>
        <taxon>Pseudoalteromonadaceae</taxon>
        <taxon>Pseudoalteromonas</taxon>
    </lineage>
</organism>
<keyword evidence="11" id="KW-0732">Signal</keyword>
<dbReference type="InterPro" id="IPR006260">
    <property type="entry name" value="TonB/TolA_C"/>
</dbReference>
<sequence>MKKASLAICLGILLSQPCLANQDINSEFNETYRAYLAALENQQDTTELAQKAYQLGQKVYGENSDNTANLAINYANSLATYQHEKQYELYKTAYTILEKRHGEHSTEVYDALLGMAESTQSARKASAYLSDLISIAEQQKNDKLVADSKLSAARILALKNSGERYLTAKRYLEEADEYYIDNVPSNSLERIQADFLAAAFAQSRHDYDYAIERLNHVVKVFDDALSFDHKAELDAHSKLVHLYEKIGKSDEATKHCIAIAKMVPWKDNQEQEPLYRVHPKYPMSKAQLRQSGSVIMEFEVTPTGFVDNVAVLESKGGKAFEVEAIKAMKKWRYAPKFEDGHAVASTTQVQLDFKIN</sequence>
<evidence type="ECO:0000313" key="14">
    <source>
        <dbReference type="Proteomes" id="UP000183805"/>
    </source>
</evidence>
<keyword evidence="6" id="KW-0812">Transmembrane</keyword>
<dbReference type="SUPFAM" id="SSF48452">
    <property type="entry name" value="TPR-like"/>
    <property type="match status" value="1"/>
</dbReference>
<evidence type="ECO:0000256" key="2">
    <source>
        <dbReference type="ARBA" id="ARBA00006555"/>
    </source>
</evidence>
<dbReference type="Gene3D" id="1.25.40.10">
    <property type="entry name" value="Tetratricopeptide repeat domain"/>
    <property type="match status" value="1"/>
</dbReference>
<dbReference type="InterPro" id="IPR051045">
    <property type="entry name" value="TonB-dependent_transducer"/>
</dbReference>
<keyword evidence="4 10" id="KW-1003">Cell membrane</keyword>
<evidence type="ECO:0000256" key="3">
    <source>
        <dbReference type="ARBA" id="ARBA00022448"/>
    </source>
</evidence>
<dbReference type="Pfam" id="PF03544">
    <property type="entry name" value="TonB_C"/>
    <property type="match status" value="1"/>
</dbReference>
<dbReference type="InterPro" id="IPR011990">
    <property type="entry name" value="TPR-like_helical_dom_sf"/>
</dbReference>
<evidence type="ECO:0000256" key="9">
    <source>
        <dbReference type="ARBA" id="ARBA00023136"/>
    </source>
</evidence>
<dbReference type="PANTHER" id="PTHR33446">
    <property type="entry name" value="PROTEIN TONB-RELATED"/>
    <property type="match status" value="1"/>
</dbReference>
<evidence type="ECO:0000256" key="4">
    <source>
        <dbReference type="ARBA" id="ARBA00022475"/>
    </source>
</evidence>
<evidence type="ECO:0000256" key="7">
    <source>
        <dbReference type="ARBA" id="ARBA00022927"/>
    </source>
</evidence>
<dbReference type="EMBL" id="FPAZ01000013">
    <property type="protein sequence ID" value="SFT87868.1"/>
    <property type="molecule type" value="Genomic_DNA"/>
</dbReference>
<name>A0ABY1GNR2_9GAMM</name>
<keyword evidence="7 10" id="KW-0653">Protein transport</keyword>
<dbReference type="PROSITE" id="PS52015">
    <property type="entry name" value="TONB_CTD"/>
    <property type="match status" value="1"/>
</dbReference>
<dbReference type="InterPro" id="IPR037682">
    <property type="entry name" value="TonB_C"/>
</dbReference>
<keyword evidence="5 10" id="KW-0997">Cell inner membrane</keyword>
<feature type="signal peptide" evidence="11">
    <location>
        <begin position="1"/>
        <end position="20"/>
    </location>
</feature>
<evidence type="ECO:0000256" key="8">
    <source>
        <dbReference type="ARBA" id="ARBA00022989"/>
    </source>
</evidence>
<evidence type="ECO:0000313" key="13">
    <source>
        <dbReference type="EMBL" id="SFT87868.1"/>
    </source>
</evidence>
<keyword evidence="9" id="KW-0472">Membrane</keyword>
<evidence type="ECO:0000256" key="10">
    <source>
        <dbReference type="RuleBase" id="RU362123"/>
    </source>
</evidence>
<reference evidence="13 14" key="1">
    <citation type="submission" date="2016-10" db="EMBL/GenBank/DDBJ databases">
        <authorList>
            <person name="Varghese N."/>
            <person name="Submissions S."/>
        </authorList>
    </citation>
    <scope>NUCLEOTIDE SEQUENCE [LARGE SCALE GENOMIC DNA]</scope>
    <source>
        <strain evidence="13 14">CGMCC 1.8499</strain>
    </source>
</reference>
<evidence type="ECO:0000256" key="1">
    <source>
        <dbReference type="ARBA" id="ARBA00004383"/>
    </source>
</evidence>
<keyword evidence="8" id="KW-1133">Transmembrane helix</keyword>
<accession>A0ABY1GNR2</accession>
<comment type="similarity">
    <text evidence="2 10">Belongs to the TonB family.</text>
</comment>
<feature type="domain" description="TonB C-terminal" evidence="12">
    <location>
        <begin position="266"/>
        <end position="356"/>
    </location>
</feature>
<gene>
    <name evidence="13" type="ORF">SAMN04487854_11373</name>
</gene>
<evidence type="ECO:0000259" key="12">
    <source>
        <dbReference type="PROSITE" id="PS52015"/>
    </source>
</evidence>
<dbReference type="PANTHER" id="PTHR33446:SF14">
    <property type="entry name" value="PROTEIN TONB"/>
    <property type="match status" value="1"/>
</dbReference>
<feature type="chain" id="PRO_5046249140" description="Protein TonB" evidence="11">
    <location>
        <begin position="21"/>
        <end position="356"/>
    </location>
</feature>
<dbReference type="Gene3D" id="3.30.1150.10">
    <property type="match status" value="1"/>
</dbReference>
<comment type="caution">
    <text evidence="13">The sequence shown here is derived from an EMBL/GenBank/DDBJ whole genome shotgun (WGS) entry which is preliminary data.</text>
</comment>
<dbReference type="PRINTS" id="PR01374">
    <property type="entry name" value="TONBPROTEIN"/>
</dbReference>